<proteinExistence type="predicted"/>
<dbReference type="InterPro" id="IPR046036">
    <property type="entry name" value="DUF5994"/>
</dbReference>
<dbReference type="RefSeq" id="WP_114030983.1">
    <property type="nucleotide sequence ID" value="NZ_QOIL01000013.1"/>
</dbReference>
<evidence type="ECO:0000313" key="2">
    <source>
        <dbReference type="Proteomes" id="UP000253094"/>
    </source>
</evidence>
<evidence type="ECO:0000313" key="1">
    <source>
        <dbReference type="EMBL" id="RCG28654.1"/>
    </source>
</evidence>
<gene>
    <name evidence="1" type="ORF">DQ384_23220</name>
</gene>
<dbReference type="Proteomes" id="UP000253094">
    <property type="component" value="Unassembled WGS sequence"/>
</dbReference>
<dbReference type="Pfam" id="PF19457">
    <property type="entry name" value="DUF5994"/>
    <property type="match status" value="1"/>
</dbReference>
<comment type="caution">
    <text evidence="1">The sequence shown here is derived from an EMBL/GenBank/DDBJ whole genome shotgun (WGS) entry which is preliminary data.</text>
</comment>
<name>A0A367FEA6_9ACTN</name>
<reference evidence="1 2" key="1">
    <citation type="submission" date="2018-06" db="EMBL/GenBank/DDBJ databases">
        <title>Sphaerisporangium craniellae sp. nov., isolated from a marine sponge in the South China Sea.</title>
        <authorList>
            <person name="Li L."/>
        </authorList>
    </citation>
    <scope>NUCLEOTIDE SEQUENCE [LARGE SCALE GENOMIC DNA]</scope>
    <source>
        <strain evidence="1 2">CCTCC AA 208026</strain>
    </source>
</reference>
<accession>A0A367FEA6</accession>
<sequence length="224" mass="23890">MTPTVLSHLTPLSAVAGAPPAIDSAVRLRLDPVLGRRGTVDGAWWPRSRNAAAELPDLIAAVDQRLDRITLRVGLHVDAWDDIPHRIPARGRQVRVGWFRYTDPRLITLILMGSEPLILLVVPPGTADGTATAALTLAARGVRLRPADIITAAHRSAAAGIGALDADEADTWENEGGHTTAQPATTCAHALSTGLLEPRRHRRPATGRHPALTVSPIGAFYDRA</sequence>
<dbReference type="EMBL" id="QOIL01000013">
    <property type="protein sequence ID" value="RCG28654.1"/>
    <property type="molecule type" value="Genomic_DNA"/>
</dbReference>
<dbReference type="OrthoDB" id="3785441at2"/>
<keyword evidence="2" id="KW-1185">Reference proteome</keyword>
<protein>
    <submittedName>
        <fullName evidence="1">Uncharacterized protein</fullName>
    </submittedName>
</protein>
<dbReference type="AlphaFoldDB" id="A0A367FEA6"/>
<organism evidence="1 2">
    <name type="scientific">Sphaerisporangium album</name>
    <dbReference type="NCBI Taxonomy" id="509200"/>
    <lineage>
        <taxon>Bacteria</taxon>
        <taxon>Bacillati</taxon>
        <taxon>Actinomycetota</taxon>
        <taxon>Actinomycetes</taxon>
        <taxon>Streptosporangiales</taxon>
        <taxon>Streptosporangiaceae</taxon>
        <taxon>Sphaerisporangium</taxon>
    </lineage>
</organism>